<keyword evidence="3" id="KW-0949">S-adenosyl-L-methionine</keyword>
<dbReference type="RefSeq" id="WP_144136735.1">
    <property type="nucleotide sequence ID" value="NZ_CABHOF010000014.1"/>
</dbReference>
<dbReference type="AlphaFoldDB" id="A0A564WKH2"/>
<dbReference type="Gene3D" id="3.20.20.70">
    <property type="entry name" value="Aldolase class I"/>
    <property type="match status" value="1"/>
</dbReference>
<dbReference type="EC" id="1.8.98.-" evidence="8"/>
<organism evidence="8 9">
    <name type="scientific">Blautia wexlerae</name>
    <dbReference type="NCBI Taxonomy" id="418240"/>
    <lineage>
        <taxon>Bacteria</taxon>
        <taxon>Bacillati</taxon>
        <taxon>Bacillota</taxon>
        <taxon>Clostridia</taxon>
        <taxon>Lachnospirales</taxon>
        <taxon>Lachnospiraceae</taxon>
        <taxon>Blautia</taxon>
    </lineage>
</organism>
<evidence type="ECO:0000256" key="2">
    <source>
        <dbReference type="ARBA" id="ARBA00022485"/>
    </source>
</evidence>
<dbReference type="SMART" id="SM00729">
    <property type="entry name" value="Elp3"/>
    <property type="match status" value="1"/>
</dbReference>
<dbReference type="SFLD" id="SFLDG01384">
    <property type="entry name" value="thioether_bond_formation_requi"/>
    <property type="match status" value="1"/>
</dbReference>
<dbReference type="PROSITE" id="PS01305">
    <property type="entry name" value="MOAA_NIFB_PQQE"/>
    <property type="match status" value="1"/>
</dbReference>
<dbReference type="InterPro" id="IPR000385">
    <property type="entry name" value="MoaA_NifB_PqqE_Fe-S-bd_CS"/>
</dbReference>
<keyword evidence="5" id="KW-0408">Iron</keyword>
<dbReference type="InterPro" id="IPR058240">
    <property type="entry name" value="rSAM_sf"/>
</dbReference>
<dbReference type="Proteomes" id="UP000366766">
    <property type="component" value="Unassembled WGS sequence"/>
</dbReference>
<comment type="cofactor">
    <cofactor evidence="1">
        <name>[4Fe-4S] cluster</name>
        <dbReference type="ChEBI" id="CHEBI:49883"/>
    </cofactor>
</comment>
<dbReference type="PANTHER" id="PTHR43273:SF8">
    <property type="entry name" value="RADICAL SAM DOMAIN PROTEIN"/>
    <property type="match status" value="1"/>
</dbReference>
<keyword evidence="9" id="KW-1185">Reference proteome</keyword>
<dbReference type="InterPro" id="IPR007197">
    <property type="entry name" value="rSAM"/>
</dbReference>
<keyword evidence="8" id="KW-0560">Oxidoreductase</keyword>
<evidence type="ECO:0000313" key="8">
    <source>
        <dbReference type="EMBL" id="VUX62901.1"/>
    </source>
</evidence>
<proteinExistence type="predicted"/>
<reference evidence="8 9" key="1">
    <citation type="submission" date="2019-07" db="EMBL/GenBank/DDBJ databases">
        <authorList>
            <person name="Chang H.-W."/>
            <person name="Raman A."/>
            <person name="Venkatesh S."/>
            <person name="Gehrig J."/>
        </authorList>
    </citation>
    <scope>NUCLEOTIDE SEQUENCE [LARGE SCALE GENOMIC DNA]</scope>
    <source>
        <strain evidence="8">Blautia_wexlerae_LFYP_14</strain>
    </source>
</reference>
<evidence type="ECO:0000256" key="4">
    <source>
        <dbReference type="ARBA" id="ARBA00022723"/>
    </source>
</evidence>
<evidence type="ECO:0000256" key="3">
    <source>
        <dbReference type="ARBA" id="ARBA00022691"/>
    </source>
</evidence>
<accession>A0A564WKH2</accession>
<protein>
    <submittedName>
        <fullName evidence="8">Anaerobic sulfatase-maturating enzyme</fullName>
        <ecNumber evidence="8">1.8.98.-</ecNumber>
    </submittedName>
</protein>
<dbReference type="GO" id="GO:0046872">
    <property type="term" value="F:metal ion binding"/>
    <property type="evidence" value="ECO:0007669"/>
    <property type="project" value="UniProtKB-KW"/>
</dbReference>
<evidence type="ECO:0000259" key="7">
    <source>
        <dbReference type="PROSITE" id="PS51918"/>
    </source>
</evidence>
<dbReference type="SFLD" id="SFLDS00029">
    <property type="entry name" value="Radical_SAM"/>
    <property type="match status" value="1"/>
</dbReference>
<dbReference type="InterPro" id="IPR023867">
    <property type="entry name" value="Sulphatase_maturase_rSAM"/>
</dbReference>
<dbReference type="SUPFAM" id="SSF102114">
    <property type="entry name" value="Radical SAM enzymes"/>
    <property type="match status" value="1"/>
</dbReference>
<evidence type="ECO:0000313" key="9">
    <source>
        <dbReference type="Proteomes" id="UP000366766"/>
    </source>
</evidence>
<dbReference type="EMBL" id="CABHOF010000014">
    <property type="protein sequence ID" value="VUX62901.1"/>
    <property type="molecule type" value="Genomic_DNA"/>
</dbReference>
<dbReference type="GO" id="GO:0051539">
    <property type="term" value="F:4 iron, 4 sulfur cluster binding"/>
    <property type="evidence" value="ECO:0007669"/>
    <property type="project" value="UniProtKB-KW"/>
</dbReference>
<dbReference type="GO" id="GO:0032324">
    <property type="term" value="P:molybdopterin cofactor biosynthetic process"/>
    <property type="evidence" value="ECO:0007669"/>
    <property type="project" value="UniProtKB-ARBA"/>
</dbReference>
<keyword evidence="2" id="KW-0004">4Fe-4S</keyword>
<feature type="domain" description="Radical SAM core" evidence="7">
    <location>
        <begin position="107"/>
        <end position="349"/>
    </location>
</feature>
<dbReference type="SFLD" id="SFLDG01067">
    <property type="entry name" value="SPASM/twitch_domain_containing"/>
    <property type="match status" value="1"/>
</dbReference>
<gene>
    <name evidence="8" type="ORF">BWLFYP14_00650</name>
</gene>
<evidence type="ECO:0000256" key="6">
    <source>
        <dbReference type="ARBA" id="ARBA00023014"/>
    </source>
</evidence>
<dbReference type="Pfam" id="PF04055">
    <property type="entry name" value="Radical_SAM"/>
    <property type="match status" value="1"/>
</dbReference>
<sequence>MEKPKTEEIERLVEIKKRQDFKRQGIPFDTKYNSYFYDTGTGKVIMLDEESKKIIKALFDMNVSVEEFTHILLTELTDDIAQFIKSENILCNPPVEHFLPLGEYMTEENIKCEQLIIELTGACNLRCKYCIYNDYYEGNRAFNTDNIDFETAKKGMDYVYQHRNPEHLSITFYGGEPLVNYDVMKQCMDYSLENFKDCKLSFSFTTNLTLMTKERAEYFAKIPNLSILVSIDGPEEIHNMARVYRNNMPTFEDAFNGLRVLAEAIKKNHNASLIFNCVLMPPYTKEKFEKINTFFESLDFLPENTKIQATYPSPGSIPESYCRDLENIGINPYENSIDWIEWAKEKSGSNPILENRRNLYSTVLESSLARIHNRTLYDKPMGIYFQNGCCMPGQRRLYLCTDGTYKICERIGSSPSIGNVEEGINLELIRKYYLEDYEEASIEDCSKCWAIHLCDVCFASCYNENGIDKEAKRLLCGEVRSRFKRWLSEYYETLECNPQRIEEISHIKVV</sequence>
<dbReference type="InterPro" id="IPR013785">
    <property type="entry name" value="Aldolase_TIM"/>
</dbReference>
<evidence type="ECO:0000256" key="1">
    <source>
        <dbReference type="ARBA" id="ARBA00001966"/>
    </source>
</evidence>
<dbReference type="InterPro" id="IPR006638">
    <property type="entry name" value="Elp3/MiaA/NifB-like_rSAM"/>
</dbReference>
<name>A0A564WKH2_9FIRM</name>
<dbReference type="SFLD" id="SFLDG01386">
    <property type="entry name" value="main_SPASM_domain-containing"/>
    <property type="match status" value="1"/>
</dbReference>
<evidence type="ECO:0000256" key="5">
    <source>
        <dbReference type="ARBA" id="ARBA00023004"/>
    </source>
</evidence>
<dbReference type="CDD" id="cd01335">
    <property type="entry name" value="Radical_SAM"/>
    <property type="match status" value="1"/>
</dbReference>
<keyword evidence="6" id="KW-0411">Iron-sulfur</keyword>
<dbReference type="GO" id="GO:0016491">
    <property type="term" value="F:oxidoreductase activity"/>
    <property type="evidence" value="ECO:0007669"/>
    <property type="project" value="UniProtKB-KW"/>
</dbReference>
<dbReference type="PROSITE" id="PS51918">
    <property type="entry name" value="RADICAL_SAM"/>
    <property type="match status" value="1"/>
</dbReference>
<keyword evidence="4" id="KW-0479">Metal-binding</keyword>
<dbReference type="PANTHER" id="PTHR43273">
    <property type="entry name" value="ANAEROBIC SULFATASE-MATURATING ENZYME HOMOLOG ASLB-RELATED"/>
    <property type="match status" value="1"/>
</dbReference>